<evidence type="ECO:0000313" key="2">
    <source>
        <dbReference type="Proteomes" id="UP000323910"/>
    </source>
</evidence>
<keyword evidence="2" id="KW-1185">Reference proteome</keyword>
<accession>A0ABY3NY87</accession>
<gene>
    <name evidence="1" type="ORF">FZO59_19015</name>
</gene>
<comment type="caution">
    <text evidence="1">The sequence shown here is derived from an EMBL/GenBank/DDBJ whole genome shotgun (WGS) entry which is preliminary data.</text>
</comment>
<evidence type="ECO:0000313" key="1">
    <source>
        <dbReference type="EMBL" id="TYT30874.1"/>
    </source>
</evidence>
<dbReference type="RefSeq" id="WP_129036133.1">
    <property type="nucleotide sequence ID" value="NZ_SDDX01000026.1"/>
</dbReference>
<dbReference type="EMBL" id="VTFR01000010">
    <property type="protein sequence ID" value="TYT30874.1"/>
    <property type="molecule type" value="Genomic_DNA"/>
</dbReference>
<proteinExistence type="predicted"/>
<dbReference type="InterPro" id="IPR021326">
    <property type="entry name" value="DUF2931"/>
</dbReference>
<protein>
    <submittedName>
        <fullName evidence="1">DUF2931 family protein</fullName>
    </submittedName>
</protein>
<sequence>MRYGKIFFFTMMLTTTGCHSNIPTSPEDTGEMPYGLWEFAFFTPKDLPAFVNYVGIIDDKKVVYSFRSLDSVDDSWATVDTWNNKVRRHAQFNKARHPPVTMLFCWDSIIDKKTYETRITFPESLGDQMSVSTGLDHYGEKAWNNTLLFGLAPGGKVRVWLQNSSGGNGSIPVEPKRITTVYGDKLEGCKGISNLEMSYEIPDGYDQSTKDFIKGKTYPYGEW</sequence>
<dbReference type="Proteomes" id="UP000323910">
    <property type="component" value="Unassembled WGS sequence"/>
</dbReference>
<organism evidence="1 2">
    <name type="scientific">Lelliottia nimipressuralis</name>
    <dbReference type="NCBI Taxonomy" id="69220"/>
    <lineage>
        <taxon>Bacteria</taxon>
        <taxon>Pseudomonadati</taxon>
        <taxon>Pseudomonadota</taxon>
        <taxon>Gammaproteobacteria</taxon>
        <taxon>Enterobacterales</taxon>
        <taxon>Enterobacteriaceae</taxon>
        <taxon>Lelliottia</taxon>
    </lineage>
</organism>
<dbReference type="PROSITE" id="PS51257">
    <property type="entry name" value="PROKAR_LIPOPROTEIN"/>
    <property type="match status" value="1"/>
</dbReference>
<name>A0ABY3NY87_9ENTR</name>
<reference evidence="1 2" key="1">
    <citation type="submission" date="2019-08" db="EMBL/GenBank/DDBJ databases">
        <title>The draft genome of Lelliottia nimipressuralis strain CICC 24156.</title>
        <authorList>
            <person name="Wu W."/>
            <person name="Feng Y."/>
            <person name="Zong Z."/>
        </authorList>
    </citation>
    <scope>NUCLEOTIDE SEQUENCE [LARGE SCALE GENOMIC DNA]</scope>
    <source>
        <strain evidence="1 2">CICC 24156</strain>
    </source>
</reference>
<dbReference type="Pfam" id="PF11153">
    <property type="entry name" value="DUF2931"/>
    <property type="match status" value="1"/>
</dbReference>